<evidence type="ECO:0000256" key="5">
    <source>
        <dbReference type="ARBA" id="ARBA00022777"/>
    </source>
</evidence>
<gene>
    <name evidence="10" type="ORF">J4573_30590</name>
</gene>
<evidence type="ECO:0000256" key="3">
    <source>
        <dbReference type="ARBA" id="ARBA00022679"/>
    </source>
</evidence>
<reference evidence="10" key="1">
    <citation type="submission" date="2021-03" db="EMBL/GenBank/DDBJ databases">
        <authorList>
            <person name="Kanchanasin P."/>
            <person name="Saeng-In P."/>
            <person name="Phongsopitanun W."/>
            <person name="Yuki M."/>
            <person name="Kudo T."/>
            <person name="Ohkuma M."/>
            <person name="Tanasupawat S."/>
        </authorList>
    </citation>
    <scope>NUCLEOTIDE SEQUENCE</scope>
    <source>
        <strain evidence="10">GKU 128</strain>
    </source>
</reference>
<dbReference type="Pfam" id="PF00069">
    <property type="entry name" value="Pkinase"/>
    <property type="match status" value="1"/>
</dbReference>
<evidence type="ECO:0000259" key="9">
    <source>
        <dbReference type="PROSITE" id="PS50011"/>
    </source>
</evidence>
<evidence type="ECO:0000256" key="4">
    <source>
        <dbReference type="ARBA" id="ARBA00022741"/>
    </source>
</evidence>
<dbReference type="InterPro" id="IPR011009">
    <property type="entry name" value="Kinase-like_dom_sf"/>
</dbReference>
<dbReference type="Gene3D" id="1.10.510.10">
    <property type="entry name" value="Transferase(Phosphotransferase) domain 1"/>
    <property type="match status" value="1"/>
</dbReference>
<accession>A0A939PLQ9</accession>
<feature type="transmembrane region" description="Helical" evidence="8">
    <location>
        <begin position="313"/>
        <end position="334"/>
    </location>
</feature>
<protein>
    <recommendedName>
        <fullName evidence="1">non-specific serine/threonine protein kinase</fullName>
        <ecNumber evidence="1">2.7.11.1</ecNumber>
    </recommendedName>
</protein>
<dbReference type="PROSITE" id="PS50011">
    <property type="entry name" value="PROTEIN_KINASE_DOM"/>
    <property type="match status" value="1"/>
</dbReference>
<organism evidence="10 11">
    <name type="scientific">Actinomadura barringtoniae</name>
    <dbReference type="NCBI Taxonomy" id="1427535"/>
    <lineage>
        <taxon>Bacteria</taxon>
        <taxon>Bacillati</taxon>
        <taxon>Actinomycetota</taxon>
        <taxon>Actinomycetes</taxon>
        <taxon>Streptosporangiales</taxon>
        <taxon>Thermomonosporaceae</taxon>
        <taxon>Actinomadura</taxon>
    </lineage>
</organism>
<sequence>MTEKVNGWTVPGFTHVRELGNGAAGRVVLAVDDLTQTKVAIRYLDRRLRADENFLAGFRDTARKLSQLEDPNVVDFYDFVESSEGAAVVMERIDGVALRRMLAAQGPTGPLAALALLGGLLAGLAAAHERGVVHGAVRPSNVLVDGEGNGRLADFGLTPAEGSAQAAPVYAAPELWDGASPGVASDLYAATVIFFECLTGRPPFSARGQSGFAKAHREAPIPVEEVPGPLRDLIAAGMAKEPEKRPQSAADLLVTVEEAAIAAYGLSWEAQGRGRLTELAAQAATLPEPKPSRATTPKGNPITPRSGASRGRLVVAIVAMLVIVGGVVGAASLYEKKDDAPEPTPANSGQPSPAGPSGQNSALAATLADKVGKAVARTPNGSFTFQRTGGGAAKARGTFRLAQGTVPSYSMTVSGGTKPLRKSVRAVLVGNSAYVQAGKKWQSSSASGGRGYAALAQQVRGGSAADNVTALLKASTAFNQAGQIYRGFAEAATLEQYGVPMVAQMASAAHVKRVAFSLQLDGAGLPVQLRIRIGNGPRAPMLHTTYAGWGRAGAITAPR</sequence>
<evidence type="ECO:0000256" key="8">
    <source>
        <dbReference type="SAM" id="Phobius"/>
    </source>
</evidence>
<evidence type="ECO:0000256" key="2">
    <source>
        <dbReference type="ARBA" id="ARBA00022527"/>
    </source>
</evidence>
<dbReference type="Gene3D" id="3.30.200.20">
    <property type="entry name" value="Phosphorylase Kinase, domain 1"/>
    <property type="match status" value="1"/>
</dbReference>
<proteinExistence type="predicted"/>
<keyword evidence="4" id="KW-0547">Nucleotide-binding</keyword>
<dbReference type="PANTHER" id="PTHR43289">
    <property type="entry name" value="MITOGEN-ACTIVATED PROTEIN KINASE KINASE KINASE 20-RELATED"/>
    <property type="match status" value="1"/>
</dbReference>
<dbReference type="InterPro" id="IPR000719">
    <property type="entry name" value="Prot_kinase_dom"/>
</dbReference>
<dbReference type="EC" id="2.7.11.1" evidence="1"/>
<keyword evidence="8" id="KW-0812">Transmembrane</keyword>
<dbReference type="Proteomes" id="UP000669179">
    <property type="component" value="Unassembled WGS sequence"/>
</dbReference>
<dbReference type="PANTHER" id="PTHR43289:SF6">
    <property type="entry name" value="SERINE_THREONINE-PROTEIN KINASE NEKL-3"/>
    <property type="match status" value="1"/>
</dbReference>
<dbReference type="EMBL" id="JAGEOJ010000013">
    <property type="protein sequence ID" value="MBO2451474.1"/>
    <property type="molecule type" value="Genomic_DNA"/>
</dbReference>
<keyword evidence="6" id="KW-0067">ATP-binding</keyword>
<keyword evidence="11" id="KW-1185">Reference proteome</keyword>
<feature type="region of interest" description="Disordered" evidence="7">
    <location>
        <begin position="338"/>
        <end position="362"/>
    </location>
</feature>
<keyword evidence="3" id="KW-0808">Transferase</keyword>
<dbReference type="SUPFAM" id="SSF56112">
    <property type="entry name" value="Protein kinase-like (PK-like)"/>
    <property type="match status" value="1"/>
</dbReference>
<keyword evidence="8" id="KW-0472">Membrane</keyword>
<dbReference type="GO" id="GO:0004674">
    <property type="term" value="F:protein serine/threonine kinase activity"/>
    <property type="evidence" value="ECO:0007669"/>
    <property type="project" value="UniProtKB-KW"/>
</dbReference>
<dbReference type="RefSeq" id="WP_208259367.1">
    <property type="nucleotide sequence ID" value="NZ_JAGEOJ010000013.1"/>
</dbReference>
<evidence type="ECO:0000313" key="11">
    <source>
        <dbReference type="Proteomes" id="UP000669179"/>
    </source>
</evidence>
<keyword evidence="5 10" id="KW-0418">Kinase</keyword>
<keyword evidence="2 10" id="KW-0723">Serine/threonine-protein kinase</keyword>
<dbReference type="AlphaFoldDB" id="A0A939PLQ9"/>
<name>A0A939PLQ9_9ACTN</name>
<keyword evidence="8" id="KW-1133">Transmembrane helix</keyword>
<dbReference type="CDD" id="cd14014">
    <property type="entry name" value="STKc_PknB_like"/>
    <property type="match status" value="1"/>
</dbReference>
<comment type="caution">
    <text evidence="10">The sequence shown here is derived from an EMBL/GenBank/DDBJ whole genome shotgun (WGS) entry which is preliminary data.</text>
</comment>
<feature type="domain" description="Protein kinase" evidence="9">
    <location>
        <begin position="13"/>
        <end position="261"/>
    </location>
</feature>
<dbReference type="GO" id="GO:0005524">
    <property type="term" value="F:ATP binding"/>
    <property type="evidence" value="ECO:0007669"/>
    <property type="project" value="UniProtKB-KW"/>
</dbReference>
<evidence type="ECO:0000313" key="10">
    <source>
        <dbReference type="EMBL" id="MBO2451474.1"/>
    </source>
</evidence>
<evidence type="ECO:0000256" key="1">
    <source>
        <dbReference type="ARBA" id="ARBA00012513"/>
    </source>
</evidence>
<feature type="compositionally biased region" description="Polar residues" evidence="7">
    <location>
        <begin position="345"/>
        <end position="362"/>
    </location>
</feature>
<evidence type="ECO:0000256" key="6">
    <source>
        <dbReference type="ARBA" id="ARBA00022840"/>
    </source>
</evidence>
<feature type="region of interest" description="Disordered" evidence="7">
    <location>
        <begin position="284"/>
        <end position="307"/>
    </location>
</feature>
<evidence type="ECO:0000256" key="7">
    <source>
        <dbReference type="SAM" id="MobiDB-lite"/>
    </source>
</evidence>